<gene>
    <name evidence="2" type="ORF">N7U68_09230</name>
</gene>
<protein>
    <submittedName>
        <fullName evidence="2">MOSC domain-containing protein</fullName>
    </submittedName>
</protein>
<sequence length="247" mass="27006">MPSVAALWRHPIKSHGREPLQSVQLTEGCALPWDRRWAISHEATRADGTAWAECVNWTLASKVLALMAITAKSDEAAGTVTLSHPERPDITIDPDQDSVAFLDWIRPLMPDNRAQSTGIVRVPDVAMTDTDFQSVSVLNLGTSADLGMHMGMALSPDRWRCNIHIDGFAPWEENAWIGRTLRIGEAELEVREPIVRCRATTADPETGLADGDTLKALNANFSHQNCGVYTAVTKSGLIAIGDEVEIL</sequence>
<reference evidence="2" key="1">
    <citation type="submission" date="2022-10" db="EMBL/GenBank/DDBJ databases">
        <title>Roseovarius pelagicus sp. nov., isolated from Arctic seawater.</title>
        <authorList>
            <person name="Hong Y.W."/>
            <person name="Hwang C.Y."/>
        </authorList>
    </citation>
    <scope>NUCLEOTIDE SEQUENCE</scope>
    <source>
        <strain evidence="2">HL-MP18</strain>
    </source>
</reference>
<dbReference type="InterPro" id="IPR005303">
    <property type="entry name" value="MOCOS_middle"/>
</dbReference>
<evidence type="ECO:0000313" key="3">
    <source>
        <dbReference type="Proteomes" id="UP001064087"/>
    </source>
</evidence>
<dbReference type="InterPro" id="IPR005302">
    <property type="entry name" value="MoCF_Sase_C"/>
</dbReference>
<proteinExistence type="predicted"/>
<dbReference type="RefSeq" id="WP_263048920.1">
    <property type="nucleotide sequence ID" value="NZ_CP106738.1"/>
</dbReference>
<feature type="domain" description="MOSC" evidence="1">
    <location>
        <begin position="102"/>
        <end position="247"/>
    </location>
</feature>
<dbReference type="Gene3D" id="2.40.33.20">
    <property type="entry name" value="PK beta-barrel domain-like"/>
    <property type="match status" value="1"/>
</dbReference>
<dbReference type="Pfam" id="PF03473">
    <property type="entry name" value="MOSC"/>
    <property type="match status" value="1"/>
</dbReference>
<organism evidence="2 3">
    <name type="scientific">Roseovarius pelagicus</name>
    <dbReference type="NCBI Taxonomy" id="2980108"/>
    <lineage>
        <taxon>Bacteria</taxon>
        <taxon>Pseudomonadati</taxon>
        <taxon>Pseudomonadota</taxon>
        <taxon>Alphaproteobacteria</taxon>
        <taxon>Rhodobacterales</taxon>
        <taxon>Roseobacteraceae</taxon>
        <taxon>Roseovarius</taxon>
    </lineage>
</organism>
<dbReference type="Pfam" id="PF03476">
    <property type="entry name" value="MOSC_N"/>
    <property type="match status" value="1"/>
</dbReference>
<dbReference type="EMBL" id="CP106738">
    <property type="protein sequence ID" value="UXX84796.1"/>
    <property type="molecule type" value="Genomic_DNA"/>
</dbReference>
<accession>A0ABY6DF66</accession>
<name>A0ABY6DF66_9RHOB</name>
<evidence type="ECO:0000313" key="2">
    <source>
        <dbReference type="EMBL" id="UXX84796.1"/>
    </source>
</evidence>
<dbReference type="InterPro" id="IPR011037">
    <property type="entry name" value="Pyrv_Knase-like_insert_dom_sf"/>
</dbReference>
<keyword evidence="3" id="KW-1185">Reference proteome</keyword>
<dbReference type="Proteomes" id="UP001064087">
    <property type="component" value="Chromosome"/>
</dbReference>
<evidence type="ECO:0000259" key="1">
    <source>
        <dbReference type="PROSITE" id="PS51340"/>
    </source>
</evidence>
<dbReference type="PROSITE" id="PS51340">
    <property type="entry name" value="MOSC"/>
    <property type="match status" value="1"/>
</dbReference>
<dbReference type="SUPFAM" id="SSF50800">
    <property type="entry name" value="PK beta-barrel domain-like"/>
    <property type="match status" value="1"/>
</dbReference>